<evidence type="ECO:0000313" key="3">
    <source>
        <dbReference type="Proteomes" id="UP000267027"/>
    </source>
</evidence>
<evidence type="ECO:0000256" key="1">
    <source>
        <dbReference type="SAM" id="Phobius"/>
    </source>
</evidence>
<dbReference type="EMBL" id="UYYA01004702">
    <property type="protein sequence ID" value="VDM63064.1"/>
    <property type="molecule type" value="Genomic_DNA"/>
</dbReference>
<feature type="transmembrane region" description="Helical" evidence="1">
    <location>
        <begin position="124"/>
        <end position="146"/>
    </location>
</feature>
<dbReference type="Proteomes" id="UP000267027">
    <property type="component" value="Unassembled WGS sequence"/>
</dbReference>
<keyword evidence="1" id="KW-1133">Transmembrane helix</keyword>
<sequence>MFTFKEAISPLDTTNASQKLLSVPSRHKNSEYCRKMLRRLLREKLLTEKFLHHSELNRSLNIPFTVAIVCASSIPLLIFVLMPYSLTTLAGPSTILAVLLTFVIVLLSSAHLTELSCALPKSCVLYQFTFAMLGELPAFFAAWTAVLDSICISTILCSSWSEHMVSGFNEIGSSLSKNLCRTCWSELSLCLVIVSVLMTTSCTMVGFFHADPQNWINASFFGFGFHGVSLYEARRPLRDFICSAFSCSRTKRLNHQILTDLILEWPTLHWLYGPQHNLLFSEICWLSHCGSLESRGQLDQCLPQVFTTADSRNTCGSERDLPPCDFDARTMVDPGISLLLARLPDGKAGLLSLGDPACVTNPRCTLQSDTQEHLSATMRRQMVRRLNHQKSLKKSLFL</sequence>
<dbReference type="OrthoDB" id="3900342at2759"/>
<keyword evidence="1" id="KW-0812">Transmembrane</keyword>
<feature type="transmembrane region" description="Helical" evidence="1">
    <location>
        <begin position="187"/>
        <end position="208"/>
    </location>
</feature>
<reference evidence="2 3" key="2">
    <citation type="submission" date="2018-11" db="EMBL/GenBank/DDBJ databases">
        <authorList>
            <consortium name="Pathogen Informatics"/>
        </authorList>
    </citation>
    <scope>NUCLEOTIDE SEQUENCE [LARGE SCALE GENOMIC DNA]</scope>
    <source>
        <strain evidence="2 3">Costa Rica</strain>
    </source>
</reference>
<gene>
    <name evidence="2" type="ORF">ACOC_LOCUS11479</name>
</gene>
<accession>A0A158PLK4</accession>
<evidence type="ECO:0000313" key="4">
    <source>
        <dbReference type="WBParaSite" id="ACOC_0001147801-mRNA-1"/>
    </source>
</evidence>
<proteinExistence type="predicted"/>
<dbReference type="GO" id="GO:0015171">
    <property type="term" value="F:amino acid transmembrane transporter activity"/>
    <property type="evidence" value="ECO:0007669"/>
    <property type="project" value="TreeGrafter"/>
</dbReference>
<name>A0A158PLK4_ANGCS</name>
<dbReference type="Gene3D" id="1.20.1740.10">
    <property type="entry name" value="Amino acid/polyamine transporter I"/>
    <property type="match status" value="1"/>
</dbReference>
<dbReference type="GO" id="GO:0005886">
    <property type="term" value="C:plasma membrane"/>
    <property type="evidence" value="ECO:0007669"/>
    <property type="project" value="TreeGrafter"/>
</dbReference>
<keyword evidence="3" id="KW-1185">Reference proteome</keyword>
<dbReference type="STRING" id="334426.A0A158PLK4"/>
<dbReference type="WBParaSite" id="ACOC_0001147801-mRNA-1">
    <property type="protein sequence ID" value="ACOC_0001147801-mRNA-1"/>
    <property type="gene ID" value="ACOC_0001147801"/>
</dbReference>
<reference evidence="4" key="1">
    <citation type="submission" date="2016-04" db="UniProtKB">
        <authorList>
            <consortium name="WormBaseParasite"/>
        </authorList>
    </citation>
    <scope>IDENTIFICATION</scope>
</reference>
<evidence type="ECO:0000313" key="2">
    <source>
        <dbReference type="EMBL" id="VDM63064.1"/>
    </source>
</evidence>
<keyword evidence="1" id="KW-0472">Membrane</keyword>
<feature type="transmembrane region" description="Helical" evidence="1">
    <location>
        <begin position="94"/>
        <end position="112"/>
    </location>
</feature>
<dbReference type="PANTHER" id="PTHR43243:SF20">
    <property type="entry name" value="CATIONIC AMINO ACID TRANSPORTER 3"/>
    <property type="match status" value="1"/>
</dbReference>
<protein>
    <submittedName>
        <fullName evidence="4">Amino acid transporter</fullName>
    </submittedName>
</protein>
<feature type="transmembrane region" description="Helical" evidence="1">
    <location>
        <begin position="62"/>
        <end position="82"/>
    </location>
</feature>
<dbReference type="PANTHER" id="PTHR43243">
    <property type="entry name" value="INNER MEMBRANE TRANSPORTER YGJI-RELATED"/>
    <property type="match status" value="1"/>
</dbReference>
<dbReference type="AlphaFoldDB" id="A0A158PLK4"/>
<organism evidence="4">
    <name type="scientific">Angiostrongylus costaricensis</name>
    <name type="common">Nematode worm</name>
    <dbReference type="NCBI Taxonomy" id="334426"/>
    <lineage>
        <taxon>Eukaryota</taxon>
        <taxon>Metazoa</taxon>
        <taxon>Ecdysozoa</taxon>
        <taxon>Nematoda</taxon>
        <taxon>Chromadorea</taxon>
        <taxon>Rhabditida</taxon>
        <taxon>Rhabditina</taxon>
        <taxon>Rhabditomorpha</taxon>
        <taxon>Strongyloidea</taxon>
        <taxon>Metastrongylidae</taxon>
        <taxon>Angiostrongylus</taxon>
    </lineage>
</organism>